<organism evidence="2 3">
    <name type="scientific">Shewanella vaxholmensis</name>
    <dbReference type="NCBI Taxonomy" id="3063535"/>
    <lineage>
        <taxon>Bacteria</taxon>
        <taxon>Pseudomonadati</taxon>
        <taxon>Pseudomonadota</taxon>
        <taxon>Gammaproteobacteria</taxon>
        <taxon>Alteromonadales</taxon>
        <taxon>Shewanellaceae</taxon>
        <taxon>Shewanella</taxon>
    </lineage>
</organism>
<keyword evidence="3" id="KW-1185">Reference proteome</keyword>
<name>A0ABU9UX69_9GAMM</name>
<proteinExistence type="predicted"/>
<feature type="domain" description="N-acetyltransferase" evidence="1">
    <location>
        <begin position="16"/>
        <end position="173"/>
    </location>
</feature>
<dbReference type="InterPro" id="IPR016181">
    <property type="entry name" value="Acyl_CoA_acyltransferase"/>
</dbReference>
<dbReference type="SUPFAM" id="SSF55729">
    <property type="entry name" value="Acyl-CoA N-acyltransferases (Nat)"/>
    <property type="match status" value="1"/>
</dbReference>
<dbReference type="PROSITE" id="PS51186">
    <property type="entry name" value="GNAT"/>
    <property type="match status" value="1"/>
</dbReference>
<evidence type="ECO:0000313" key="2">
    <source>
        <dbReference type="EMBL" id="MEM6250657.1"/>
    </source>
</evidence>
<dbReference type="Gene3D" id="3.40.630.30">
    <property type="match status" value="1"/>
</dbReference>
<evidence type="ECO:0000259" key="1">
    <source>
        <dbReference type="PROSITE" id="PS51186"/>
    </source>
</evidence>
<protein>
    <submittedName>
        <fullName evidence="2">GNAT family N-acetyltransferase</fullName>
    </submittedName>
</protein>
<dbReference type="Proteomes" id="UP001489333">
    <property type="component" value="Unassembled WGS sequence"/>
</dbReference>
<accession>A0ABU9UX69</accession>
<dbReference type="Pfam" id="PF13508">
    <property type="entry name" value="Acetyltransf_7"/>
    <property type="match status" value="1"/>
</dbReference>
<sequence>MWNGLEYPLKPKKEVRMLRAAKIGDLNFVFELIIEGAEKGHFSRELCESPNEAHAFRLELASILENGVNQEGMQSYGLVYESEGKRIGFMFMKAAFANRGNELWLAAIHPDYRNKGFGKAMILTVLNKFQGKNLYLYARCSPESKVMYQLLIKNGFQLNKIGSDGTRALIYQL</sequence>
<gene>
    <name evidence="2" type="ORF">AAGS29_18850</name>
</gene>
<comment type="caution">
    <text evidence="2">The sequence shown here is derived from an EMBL/GenBank/DDBJ whole genome shotgun (WGS) entry which is preliminary data.</text>
</comment>
<dbReference type="CDD" id="cd04301">
    <property type="entry name" value="NAT_SF"/>
    <property type="match status" value="1"/>
</dbReference>
<dbReference type="EMBL" id="JBCHKU010000034">
    <property type="protein sequence ID" value="MEM6250657.1"/>
    <property type="molecule type" value="Genomic_DNA"/>
</dbReference>
<dbReference type="RefSeq" id="WP_342902383.1">
    <property type="nucleotide sequence ID" value="NZ_JBCHKU010000034.1"/>
</dbReference>
<reference evidence="2 3" key="1">
    <citation type="submission" date="2024-04" db="EMBL/GenBank/DDBJ databases">
        <title>Novel Shewanella species isolated from Baltic Sea sediments.</title>
        <authorList>
            <person name="Martin-Rodriguez A.J."/>
            <person name="Fernandez-Juarez V."/>
            <person name="Valeriano V.D."/>
            <person name="Mihindukulasooriya I."/>
            <person name="Ceresnova L."/>
            <person name="Joffre E."/>
            <person name="Jensie-Markopoulos S."/>
            <person name="Moore E.R.B."/>
            <person name="Sjoling A."/>
        </authorList>
    </citation>
    <scope>NUCLEOTIDE SEQUENCE [LARGE SCALE GENOMIC DNA]</scope>
    <source>
        <strain evidence="2 3">VAX-SP0-0CM-1</strain>
    </source>
</reference>
<dbReference type="InterPro" id="IPR000182">
    <property type="entry name" value="GNAT_dom"/>
</dbReference>
<evidence type="ECO:0000313" key="3">
    <source>
        <dbReference type="Proteomes" id="UP001489333"/>
    </source>
</evidence>